<dbReference type="Pfam" id="PF01329">
    <property type="entry name" value="Pterin_4a"/>
    <property type="match status" value="1"/>
</dbReference>
<dbReference type="NCBIfam" id="NF002017">
    <property type="entry name" value="PRK00823.1-2"/>
    <property type="match status" value="1"/>
</dbReference>
<dbReference type="GO" id="GO:0008124">
    <property type="term" value="F:4-alpha-hydroxytetrahydrobiopterin dehydratase activity"/>
    <property type="evidence" value="ECO:0007669"/>
    <property type="project" value="UniProtKB-EC"/>
</dbReference>
<evidence type="ECO:0000256" key="2">
    <source>
        <dbReference type="ARBA" id="ARBA00006472"/>
    </source>
</evidence>
<dbReference type="PANTHER" id="PTHR12599">
    <property type="entry name" value="PTERIN-4-ALPHA-CARBINOLAMINE DEHYDRATASE"/>
    <property type="match status" value="1"/>
</dbReference>
<proteinExistence type="inferred from homology"/>
<evidence type="ECO:0000256" key="3">
    <source>
        <dbReference type="ARBA" id="ARBA00013252"/>
    </source>
</evidence>
<dbReference type="InterPro" id="IPR001533">
    <property type="entry name" value="Pterin_deHydtase"/>
</dbReference>
<dbReference type="EMBL" id="CAKKNE010000001">
    <property type="protein sequence ID" value="CAH0365579.1"/>
    <property type="molecule type" value="Genomic_DNA"/>
</dbReference>
<comment type="similarity">
    <text evidence="2">Belongs to the pterin-4-alpha-carbinolamine dehydratase family.</text>
</comment>
<evidence type="ECO:0000313" key="7">
    <source>
        <dbReference type="EMBL" id="CAE0704726.1"/>
    </source>
</evidence>
<dbReference type="CDD" id="cd00488">
    <property type="entry name" value="PCD_DCoH"/>
    <property type="match status" value="1"/>
</dbReference>
<reference evidence="7" key="1">
    <citation type="submission" date="2021-01" db="EMBL/GenBank/DDBJ databases">
        <authorList>
            <person name="Corre E."/>
            <person name="Pelletier E."/>
            <person name="Niang G."/>
            <person name="Scheremetjew M."/>
            <person name="Finn R."/>
            <person name="Kale V."/>
            <person name="Holt S."/>
            <person name="Cochrane G."/>
            <person name="Meng A."/>
            <person name="Brown T."/>
            <person name="Cohen L."/>
        </authorList>
    </citation>
    <scope>NUCLEOTIDE SEQUENCE</scope>
    <source>
        <strain evidence="7">CCMP1756</strain>
    </source>
</reference>
<dbReference type="Gene3D" id="3.30.1360.20">
    <property type="entry name" value="Transcriptional coactivator/pterin dehydratase"/>
    <property type="match status" value="1"/>
</dbReference>
<dbReference type="InterPro" id="IPR036428">
    <property type="entry name" value="PCD_sf"/>
</dbReference>
<gene>
    <name evidence="7" type="ORF">PCAL00307_LOCUS20174</name>
    <name evidence="8" type="ORF">PECAL_1P20250</name>
</gene>
<accession>A0A7S4A5W5</accession>
<evidence type="ECO:0000256" key="6">
    <source>
        <dbReference type="SAM" id="MobiDB-lite"/>
    </source>
</evidence>
<dbReference type="SUPFAM" id="SSF55248">
    <property type="entry name" value="PCD-like"/>
    <property type="match status" value="1"/>
</dbReference>
<feature type="compositionally biased region" description="Low complexity" evidence="6">
    <location>
        <begin position="135"/>
        <end position="144"/>
    </location>
</feature>
<keyword evidence="4" id="KW-0456">Lyase</keyword>
<dbReference type="EMBL" id="HBIW01023425">
    <property type="protein sequence ID" value="CAE0704726.1"/>
    <property type="molecule type" value="Transcribed_RNA"/>
</dbReference>
<dbReference type="PANTHER" id="PTHR12599:SF0">
    <property type="entry name" value="PTERIN-4-ALPHA-CARBINOLAMINE DEHYDRATASE"/>
    <property type="match status" value="1"/>
</dbReference>
<keyword evidence="9" id="KW-1185">Reference proteome</keyword>
<evidence type="ECO:0000256" key="1">
    <source>
        <dbReference type="ARBA" id="ARBA00001554"/>
    </source>
</evidence>
<evidence type="ECO:0000256" key="5">
    <source>
        <dbReference type="ARBA" id="ARBA00030497"/>
    </source>
</evidence>
<dbReference type="AlphaFoldDB" id="A0A7S4A5W5"/>
<sequence length="144" mass="15534">MAEPPEKKEKVCHSCGLDDRGQSTLLDADGARAAFAALPENLWTLEDKRLTRKFTAKNFLQAVAFVNAVAPVAEAARHHPDIHITNYRDVELVLFTHSQGGLTPDDFALASKLSRIGVAVSPKWAKENPERGAAEKTAAAASDA</sequence>
<name>A0A7S4A5W5_9STRA</name>
<dbReference type="Proteomes" id="UP000789595">
    <property type="component" value="Unassembled WGS sequence"/>
</dbReference>
<evidence type="ECO:0000256" key="4">
    <source>
        <dbReference type="ARBA" id="ARBA00023239"/>
    </source>
</evidence>
<evidence type="ECO:0000313" key="8">
    <source>
        <dbReference type="EMBL" id="CAH0365579.1"/>
    </source>
</evidence>
<evidence type="ECO:0000313" key="9">
    <source>
        <dbReference type="Proteomes" id="UP000789595"/>
    </source>
</evidence>
<dbReference type="EC" id="4.2.1.96" evidence="3"/>
<dbReference type="GO" id="GO:0006729">
    <property type="term" value="P:tetrahydrobiopterin biosynthetic process"/>
    <property type="evidence" value="ECO:0007669"/>
    <property type="project" value="InterPro"/>
</dbReference>
<feature type="compositionally biased region" description="Basic and acidic residues" evidence="6">
    <location>
        <begin position="125"/>
        <end position="134"/>
    </location>
</feature>
<comment type="catalytic activity">
    <reaction evidence="1">
        <text>(4aS,6R)-4a-hydroxy-L-erythro-5,6,7,8-tetrahydrobiopterin = (6R)-L-erythro-6,7-dihydrobiopterin + H2O</text>
        <dbReference type="Rhea" id="RHEA:11920"/>
        <dbReference type="ChEBI" id="CHEBI:15377"/>
        <dbReference type="ChEBI" id="CHEBI:15642"/>
        <dbReference type="ChEBI" id="CHEBI:43120"/>
        <dbReference type="EC" id="4.2.1.96"/>
    </reaction>
</comment>
<reference evidence="8" key="2">
    <citation type="submission" date="2021-11" db="EMBL/GenBank/DDBJ databases">
        <authorList>
            <consortium name="Genoscope - CEA"/>
            <person name="William W."/>
        </authorList>
    </citation>
    <scope>NUCLEOTIDE SEQUENCE</scope>
</reference>
<feature type="region of interest" description="Disordered" evidence="6">
    <location>
        <begin position="125"/>
        <end position="144"/>
    </location>
</feature>
<dbReference type="OrthoDB" id="277398at2759"/>
<protein>
    <recommendedName>
        <fullName evidence="3">4a-hydroxytetrahydrobiopterin dehydratase</fullName>
        <ecNumber evidence="3">4.2.1.96</ecNumber>
    </recommendedName>
    <alternativeName>
        <fullName evidence="5">4-alpha-hydroxy-tetrahydropterin dehydratase</fullName>
    </alternativeName>
</protein>
<organism evidence="7">
    <name type="scientific">Pelagomonas calceolata</name>
    <dbReference type="NCBI Taxonomy" id="35677"/>
    <lineage>
        <taxon>Eukaryota</taxon>
        <taxon>Sar</taxon>
        <taxon>Stramenopiles</taxon>
        <taxon>Ochrophyta</taxon>
        <taxon>Pelagophyceae</taxon>
        <taxon>Pelagomonadales</taxon>
        <taxon>Pelagomonadaceae</taxon>
        <taxon>Pelagomonas</taxon>
    </lineage>
</organism>